<proteinExistence type="predicted"/>
<dbReference type="InterPro" id="IPR013324">
    <property type="entry name" value="RNA_pol_sigma_r3/r4-like"/>
</dbReference>
<reference evidence="1" key="2">
    <citation type="submission" date="2023-10" db="EMBL/GenBank/DDBJ databases">
        <authorList>
            <person name="Khurajog B."/>
        </authorList>
    </citation>
    <scope>NUCLEOTIDE SEQUENCE</scope>
    <source>
        <strain evidence="1">BF9</strain>
    </source>
</reference>
<organism evidence="1 2">
    <name type="scientific">Pediococcus acidilactici</name>
    <dbReference type="NCBI Taxonomy" id="1254"/>
    <lineage>
        <taxon>Bacteria</taxon>
        <taxon>Bacillati</taxon>
        <taxon>Bacillota</taxon>
        <taxon>Bacilli</taxon>
        <taxon>Lactobacillales</taxon>
        <taxon>Lactobacillaceae</taxon>
        <taxon>Pediococcus</taxon>
        <taxon>Pediococcus acidilactici group</taxon>
    </lineage>
</organism>
<name>A0AAW8YJ84_PEDAC</name>
<dbReference type="EMBL" id="JAWJAV010000005">
    <property type="protein sequence ID" value="MDV2621856.1"/>
    <property type="molecule type" value="Genomic_DNA"/>
</dbReference>
<dbReference type="AlphaFoldDB" id="A0AAW8YJ84"/>
<evidence type="ECO:0000313" key="1">
    <source>
        <dbReference type="EMBL" id="MDV2621856.1"/>
    </source>
</evidence>
<gene>
    <name evidence="1" type="ORF">R0G89_08950</name>
</gene>
<dbReference type="GO" id="GO:0006352">
    <property type="term" value="P:DNA-templated transcription initiation"/>
    <property type="evidence" value="ECO:0007669"/>
    <property type="project" value="InterPro"/>
</dbReference>
<dbReference type="InterPro" id="IPR014284">
    <property type="entry name" value="RNA_pol_sigma-70_dom"/>
</dbReference>
<sequence length="185" mass="21850">MLPKNRTLKAGLDHLLTNGNQKIVFGALKKLNIRPYQPDFEDFLQEARLTYARAYVRFPQNPESDLKEFRVFAYQAIYWRTLNLLKRQTMVKNWQTAELSTDVTNLPRQYRCSSREQQVLADDLFQRVYAICTPPEKRFLYYRYVKQLSGREIAQREGVSPQSISKRRRKVGQKALKIIAENTDN</sequence>
<dbReference type="SUPFAM" id="SSF88659">
    <property type="entry name" value="Sigma3 and sigma4 domains of RNA polymerase sigma factors"/>
    <property type="match status" value="1"/>
</dbReference>
<dbReference type="GO" id="GO:0003700">
    <property type="term" value="F:DNA-binding transcription factor activity"/>
    <property type="evidence" value="ECO:0007669"/>
    <property type="project" value="InterPro"/>
</dbReference>
<reference evidence="1" key="1">
    <citation type="journal article" date="2023" name="PeerJ">
        <title>Selection and evaluation of lactic acid bacteria from chicken feces in Thailand as potential probiotics.</title>
        <authorList>
            <person name="Khurajog B."/>
            <person name="Disastra Y."/>
            <person name="Lawwyne L.D."/>
            <person name="Sirichokchatchawan W."/>
            <person name="Niyomtham W."/>
            <person name="Yindee J."/>
            <person name="Hampson D.J."/>
            <person name="Prapasarakul N."/>
        </authorList>
    </citation>
    <scope>NUCLEOTIDE SEQUENCE</scope>
    <source>
        <strain evidence="1">BF9</strain>
    </source>
</reference>
<dbReference type="NCBIfam" id="TIGR02937">
    <property type="entry name" value="sigma70-ECF"/>
    <property type="match status" value="1"/>
</dbReference>
<protein>
    <submittedName>
        <fullName evidence="1">Sigma-70 family RNA polymerase sigma factor</fullName>
    </submittedName>
</protein>
<dbReference type="Proteomes" id="UP001280897">
    <property type="component" value="Unassembled WGS sequence"/>
</dbReference>
<evidence type="ECO:0000313" key="2">
    <source>
        <dbReference type="Proteomes" id="UP001280897"/>
    </source>
</evidence>
<accession>A0AAW8YJ84</accession>
<dbReference type="RefSeq" id="WP_008842455.1">
    <property type="nucleotide sequence ID" value="NZ_CP066046.1"/>
</dbReference>
<comment type="caution">
    <text evidence="1">The sequence shown here is derived from an EMBL/GenBank/DDBJ whole genome shotgun (WGS) entry which is preliminary data.</text>
</comment>